<dbReference type="InterPro" id="IPR050266">
    <property type="entry name" value="AB_hydrolase_sf"/>
</dbReference>
<accession>A0A2K9F1Z1</accession>
<dbReference type="AlphaFoldDB" id="A0A2K9F1Z1"/>
<organism evidence="2 3">
    <name type="scientific">Paracoccus tegillarcae</name>
    <dbReference type="NCBI Taxonomy" id="1529068"/>
    <lineage>
        <taxon>Bacteria</taxon>
        <taxon>Pseudomonadati</taxon>
        <taxon>Pseudomonadota</taxon>
        <taxon>Alphaproteobacteria</taxon>
        <taxon>Rhodobacterales</taxon>
        <taxon>Paracoccaceae</taxon>
        <taxon>Paracoccus</taxon>
    </lineage>
</organism>
<gene>
    <name evidence="2" type="ORF">CUV01_06895</name>
</gene>
<protein>
    <recommendedName>
        <fullName evidence="1">AB hydrolase-1 domain-containing protein</fullName>
    </recommendedName>
</protein>
<dbReference type="Pfam" id="PF12697">
    <property type="entry name" value="Abhydrolase_6"/>
    <property type="match status" value="1"/>
</dbReference>
<dbReference type="Proteomes" id="UP000233742">
    <property type="component" value="Chromosome"/>
</dbReference>
<dbReference type="Gene3D" id="3.40.50.1820">
    <property type="entry name" value="alpha/beta hydrolase"/>
    <property type="match status" value="1"/>
</dbReference>
<dbReference type="RefSeq" id="WP_101459821.1">
    <property type="nucleotide sequence ID" value="NZ_CP025408.1"/>
</dbReference>
<reference evidence="2 3" key="1">
    <citation type="submission" date="2017-12" db="EMBL/GenBank/DDBJ databases">
        <authorList>
            <person name="Hurst M.R.H."/>
        </authorList>
    </citation>
    <scope>NUCLEOTIDE SEQUENCE [LARGE SCALE GENOMIC DNA]</scope>
    <source>
        <strain evidence="2 3">BM15</strain>
    </source>
</reference>
<dbReference type="InterPro" id="IPR029058">
    <property type="entry name" value="AB_hydrolase_fold"/>
</dbReference>
<feature type="domain" description="AB hydrolase-1" evidence="1">
    <location>
        <begin position="12"/>
        <end position="246"/>
    </location>
</feature>
<keyword evidence="3" id="KW-1185">Reference proteome</keyword>
<dbReference type="InterPro" id="IPR000073">
    <property type="entry name" value="AB_hydrolase_1"/>
</dbReference>
<dbReference type="SUPFAM" id="SSF53474">
    <property type="entry name" value="alpha/beta-Hydrolases"/>
    <property type="match status" value="1"/>
</dbReference>
<dbReference type="EMBL" id="CP025408">
    <property type="protein sequence ID" value="AUH33151.1"/>
    <property type="molecule type" value="Genomic_DNA"/>
</dbReference>
<evidence type="ECO:0000259" key="1">
    <source>
        <dbReference type="Pfam" id="PF12697"/>
    </source>
</evidence>
<evidence type="ECO:0000313" key="2">
    <source>
        <dbReference type="EMBL" id="AUH33151.1"/>
    </source>
</evidence>
<dbReference type="PANTHER" id="PTHR43798">
    <property type="entry name" value="MONOACYLGLYCEROL LIPASE"/>
    <property type="match status" value="1"/>
</dbReference>
<dbReference type="OrthoDB" id="9815441at2"/>
<dbReference type="KEGG" id="paro:CUV01_06895"/>
<sequence length="266" mass="29645">MWTRLEGNGPPVVFLHGWLMDHGDEFASYDAVFAARGYRRIYFDLPGMGRSTDLPLPHDLDGYADQVAAAIRDEIGDQPFLLSGTSAGALIACGVAARMPESLRGLLLRVPMIHGDDQRRRVDPVPVLHEDADLIASLARRDRIILGAAPIIQRPAWIKALLAKMETRVLPAMRRARGRDLGPLRGDPARYDMRQVQTQFQHPALILVARQDDNVGWRDAVDRSADWPRATLAVLDAAGHEFPLDHQMPLAHALIEDWLDRVELAP</sequence>
<name>A0A2K9F1Z1_9RHOB</name>
<dbReference type="PANTHER" id="PTHR43798:SF6">
    <property type="entry name" value="HYDROLASE, PUTATIVE (AFU_ORTHOLOGUE AFUA_4G13070)-RELATED"/>
    <property type="match status" value="1"/>
</dbReference>
<evidence type="ECO:0000313" key="3">
    <source>
        <dbReference type="Proteomes" id="UP000233742"/>
    </source>
</evidence>
<proteinExistence type="predicted"/>